<dbReference type="PANTHER" id="PTHR11552">
    <property type="entry name" value="GLUCOSE-METHANOL-CHOLINE GMC OXIDOREDUCTASE"/>
    <property type="match status" value="1"/>
</dbReference>
<dbReference type="SUPFAM" id="SSF51905">
    <property type="entry name" value="FAD/NAD(P)-binding domain"/>
    <property type="match status" value="1"/>
</dbReference>
<dbReference type="SUPFAM" id="SSF54373">
    <property type="entry name" value="FAD-linked reductases, C-terminal domain"/>
    <property type="match status" value="1"/>
</dbReference>
<dbReference type="GO" id="GO:0050660">
    <property type="term" value="F:flavin adenine dinucleotide binding"/>
    <property type="evidence" value="ECO:0007669"/>
    <property type="project" value="InterPro"/>
</dbReference>
<comment type="similarity">
    <text evidence="1">Belongs to the GMC oxidoreductase family.</text>
</comment>
<organism evidence="3 4">
    <name type="scientific">PS1 clade bacterium</name>
    <dbReference type="NCBI Taxonomy" id="2175152"/>
    <lineage>
        <taxon>Bacteria</taxon>
        <taxon>Pseudomonadati</taxon>
        <taxon>Pseudomonadota</taxon>
        <taxon>Alphaproteobacteria</taxon>
        <taxon>PS1 clade</taxon>
    </lineage>
</organism>
<dbReference type="EMBL" id="QOQD01000011">
    <property type="protein sequence ID" value="RCL72827.1"/>
    <property type="molecule type" value="Genomic_DNA"/>
</dbReference>
<dbReference type="Gene3D" id="3.50.50.60">
    <property type="entry name" value="FAD/NAD(P)-binding domain"/>
    <property type="match status" value="1"/>
</dbReference>
<dbReference type="Pfam" id="PF05199">
    <property type="entry name" value="GMC_oxred_C"/>
    <property type="match status" value="1"/>
</dbReference>
<dbReference type="AlphaFoldDB" id="A0A368DLW1"/>
<dbReference type="InterPro" id="IPR007867">
    <property type="entry name" value="GMC_OxRtase_C"/>
</dbReference>
<evidence type="ECO:0000259" key="2">
    <source>
        <dbReference type="Pfam" id="PF05199"/>
    </source>
</evidence>
<dbReference type="InterPro" id="IPR012132">
    <property type="entry name" value="GMC_OxRdtase"/>
</dbReference>
<accession>A0A368DLW1</accession>
<protein>
    <submittedName>
        <fullName evidence="3">Choline dehydrogenase</fullName>
    </submittedName>
</protein>
<dbReference type="Gene3D" id="3.30.560.10">
    <property type="entry name" value="Glucose Oxidase, domain 3"/>
    <property type="match status" value="1"/>
</dbReference>
<dbReference type="GO" id="GO:0016614">
    <property type="term" value="F:oxidoreductase activity, acting on CH-OH group of donors"/>
    <property type="evidence" value="ECO:0007669"/>
    <property type="project" value="InterPro"/>
</dbReference>
<feature type="domain" description="Glucose-methanol-choline oxidoreductase C-terminal" evidence="2">
    <location>
        <begin position="42"/>
        <end position="175"/>
    </location>
</feature>
<evidence type="ECO:0000313" key="4">
    <source>
        <dbReference type="Proteomes" id="UP000253570"/>
    </source>
</evidence>
<comment type="caution">
    <text evidence="3">The sequence shown here is derived from an EMBL/GenBank/DDBJ whole genome shotgun (WGS) entry which is preliminary data.</text>
</comment>
<evidence type="ECO:0000313" key="3">
    <source>
        <dbReference type="EMBL" id="RCL72827.1"/>
    </source>
</evidence>
<sequence length="188" mass="20847">KTDQSLETPDIQSLVLMFSSTAIGGAPHKFPGVTVVSTLLRPESRGYVRISSNNPKDAPEIAPNYLSVERDRMKLLESIKIVRKIFNNKNISSFVVEEKYPGSSLNTDEELLNYIKDYCRTSYHPVGTCKMGSDNMAVVDEELKVRGIKSLRVVDASIMPTLVSGNTNAPTIMIAEKASDMILKEYTN</sequence>
<reference evidence="3 4" key="1">
    <citation type="journal article" date="2018" name="Microbiome">
        <title>Fine metagenomic profile of the Mediterranean stratified and mixed water columns revealed by assembly and recruitment.</title>
        <authorList>
            <person name="Haro-Moreno J.M."/>
            <person name="Lopez-Perez M."/>
            <person name="De La Torre J.R."/>
            <person name="Picazo A."/>
            <person name="Camacho A."/>
            <person name="Rodriguez-Valera F."/>
        </authorList>
    </citation>
    <scope>NUCLEOTIDE SEQUENCE [LARGE SCALE GENOMIC DNA]</scope>
    <source>
        <strain evidence="3">MED-G57</strain>
    </source>
</reference>
<name>A0A368DLW1_9PROT</name>
<dbReference type="PANTHER" id="PTHR11552:SF147">
    <property type="entry name" value="CHOLINE DEHYDROGENASE, MITOCHONDRIAL"/>
    <property type="match status" value="1"/>
</dbReference>
<dbReference type="InterPro" id="IPR036188">
    <property type="entry name" value="FAD/NAD-bd_sf"/>
</dbReference>
<gene>
    <name evidence="3" type="ORF">DBW71_04740</name>
</gene>
<feature type="non-terminal residue" evidence="3">
    <location>
        <position position="1"/>
    </location>
</feature>
<dbReference type="Proteomes" id="UP000253570">
    <property type="component" value="Unassembled WGS sequence"/>
</dbReference>
<evidence type="ECO:0000256" key="1">
    <source>
        <dbReference type="ARBA" id="ARBA00010790"/>
    </source>
</evidence>
<proteinExistence type="inferred from homology"/>